<feature type="binding site" evidence="6">
    <location>
        <position position="46"/>
    </location>
    <ligand>
        <name>pyruvate</name>
        <dbReference type="ChEBI" id="CHEBI:15361"/>
    </ligand>
</feature>
<keyword evidence="3" id="KW-0704">Schiff base</keyword>
<accession>A0A372IRC4</accession>
<gene>
    <name evidence="7" type="ORF">D0Y96_04795</name>
</gene>
<dbReference type="PANTHER" id="PTHR12128:SF66">
    <property type="entry name" value="4-HYDROXY-2-OXOGLUTARATE ALDOLASE, MITOCHONDRIAL"/>
    <property type="match status" value="1"/>
</dbReference>
<dbReference type="Proteomes" id="UP000264702">
    <property type="component" value="Unassembled WGS sequence"/>
</dbReference>
<sequence>MLLEGIFIPVTTPFYPDGKLYLRKLEHNLDRYSRTPVAGLVVLGSTGEAVMLSDEETRHVLHTARSAAAPDKVLVAGVGRESLQETLHLAEYAAEQKYDAVMVRTPHYYGAQMGALEMLTWYRALADRSPLPVVLYSIPKFTHYELPVEVVAELAQHPNIIGIKDSSGSVERLKALMAATGNAPKRTVSVTTIFTAITGRMLLDQPLAPANFVPADILGTDAAAVAVAPPREAIKMRSKEIGFQVLNGSTERLLDGLEAGSPGAVLSFAACAPQACQEVYTAWKDNDPKLAREKQERVFGAARLVASRYGIPGIKHGCDLNGYYGGRPRIPLLPLNAEQQAEVAEAMADTRN</sequence>
<dbReference type="OrthoDB" id="9782828at2"/>
<evidence type="ECO:0000256" key="3">
    <source>
        <dbReference type="ARBA" id="ARBA00023270"/>
    </source>
</evidence>
<comment type="caution">
    <text evidence="7">The sequence shown here is derived from an EMBL/GenBank/DDBJ whole genome shotgun (WGS) entry which is preliminary data.</text>
</comment>
<dbReference type="GO" id="GO:0008840">
    <property type="term" value="F:4-hydroxy-tetrahydrodipicolinate synthase activity"/>
    <property type="evidence" value="ECO:0007669"/>
    <property type="project" value="TreeGrafter"/>
</dbReference>
<dbReference type="PANTHER" id="PTHR12128">
    <property type="entry name" value="DIHYDRODIPICOLINATE SYNTHASE"/>
    <property type="match status" value="1"/>
</dbReference>
<proteinExistence type="inferred from homology"/>
<dbReference type="EMBL" id="QVQT01000002">
    <property type="protein sequence ID" value="RFU17472.1"/>
    <property type="molecule type" value="Genomic_DNA"/>
</dbReference>
<dbReference type="Gene3D" id="3.20.20.70">
    <property type="entry name" value="Aldolase class I"/>
    <property type="match status" value="1"/>
</dbReference>
<evidence type="ECO:0000256" key="1">
    <source>
        <dbReference type="ARBA" id="ARBA00007592"/>
    </source>
</evidence>
<dbReference type="PRINTS" id="PR00146">
    <property type="entry name" value="DHPICSNTHASE"/>
</dbReference>
<comment type="similarity">
    <text evidence="1 4">Belongs to the DapA family.</text>
</comment>
<feature type="binding site" evidence="6">
    <location>
        <position position="265"/>
    </location>
    <ligand>
        <name>pyruvate</name>
        <dbReference type="ChEBI" id="CHEBI:15361"/>
    </ligand>
</feature>
<feature type="active site" description="Schiff-base intermediate with substrate" evidence="5">
    <location>
        <position position="164"/>
    </location>
</feature>
<dbReference type="GO" id="GO:0044281">
    <property type="term" value="P:small molecule metabolic process"/>
    <property type="evidence" value="ECO:0007669"/>
    <property type="project" value="UniProtKB-ARBA"/>
</dbReference>
<dbReference type="SUPFAM" id="SSF51569">
    <property type="entry name" value="Aldolase"/>
    <property type="match status" value="2"/>
</dbReference>
<dbReference type="CDD" id="cd00408">
    <property type="entry name" value="DHDPS-like"/>
    <property type="match status" value="1"/>
</dbReference>
<dbReference type="InterPro" id="IPR020624">
    <property type="entry name" value="Schiff_base-form_aldolases_CS"/>
</dbReference>
<dbReference type="PIRSF" id="PIRSF001365">
    <property type="entry name" value="DHDPS"/>
    <property type="match status" value="1"/>
</dbReference>
<dbReference type="InterPro" id="IPR020625">
    <property type="entry name" value="Schiff_base-form_aldolases_AS"/>
</dbReference>
<dbReference type="Pfam" id="PF00701">
    <property type="entry name" value="DHDPS"/>
    <property type="match status" value="2"/>
</dbReference>
<keyword evidence="2 4" id="KW-0456">Lyase</keyword>
<dbReference type="InterPro" id="IPR002220">
    <property type="entry name" value="DapA-like"/>
</dbReference>
<dbReference type="PROSITE" id="PS00666">
    <property type="entry name" value="DHDPS_2"/>
    <property type="match status" value="1"/>
</dbReference>
<dbReference type="InterPro" id="IPR013785">
    <property type="entry name" value="Aldolase_TIM"/>
</dbReference>
<evidence type="ECO:0000256" key="4">
    <source>
        <dbReference type="PIRNR" id="PIRNR001365"/>
    </source>
</evidence>
<reference evidence="7 8" key="1">
    <citation type="submission" date="2018-08" db="EMBL/GenBank/DDBJ databases">
        <title>Acidipila sp. 4G-K13, an acidobacterium isolated from forest soil.</title>
        <authorList>
            <person name="Gao Z.-H."/>
            <person name="Qiu L.-H."/>
        </authorList>
    </citation>
    <scope>NUCLEOTIDE SEQUENCE [LARGE SCALE GENOMIC DNA]</scope>
    <source>
        <strain evidence="7 8">4G-K13</strain>
    </source>
</reference>
<feature type="active site" description="Proton donor/acceptor" evidence="5">
    <location>
        <position position="136"/>
    </location>
</feature>
<evidence type="ECO:0000256" key="5">
    <source>
        <dbReference type="PIRSR" id="PIRSR001365-1"/>
    </source>
</evidence>
<keyword evidence="8" id="KW-1185">Reference proteome</keyword>
<dbReference type="PROSITE" id="PS00665">
    <property type="entry name" value="DHDPS_1"/>
    <property type="match status" value="1"/>
</dbReference>
<evidence type="ECO:0000313" key="8">
    <source>
        <dbReference type="Proteomes" id="UP000264702"/>
    </source>
</evidence>
<protein>
    <submittedName>
        <fullName evidence="7">Dihydrodipicolinate synthase family protein</fullName>
    </submittedName>
</protein>
<dbReference type="AlphaFoldDB" id="A0A372IRC4"/>
<evidence type="ECO:0000313" key="7">
    <source>
        <dbReference type="EMBL" id="RFU17472.1"/>
    </source>
</evidence>
<organism evidence="7 8">
    <name type="scientific">Paracidobacterium acidisoli</name>
    <dbReference type="NCBI Taxonomy" id="2303751"/>
    <lineage>
        <taxon>Bacteria</taxon>
        <taxon>Pseudomonadati</taxon>
        <taxon>Acidobacteriota</taxon>
        <taxon>Terriglobia</taxon>
        <taxon>Terriglobales</taxon>
        <taxon>Acidobacteriaceae</taxon>
        <taxon>Paracidobacterium</taxon>
    </lineage>
</organism>
<evidence type="ECO:0000256" key="6">
    <source>
        <dbReference type="PIRSR" id="PIRSR001365-2"/>
    </source>
</evidence>
<evidence type="ECO:0000256" key="2">
    <source>
        <dbReference type="ARBA" id="ARBA00023239"/>
    </source>
</evidence>
<name>A0A372IRC4_9BACT</name>
<dbReference type="SMART" id="SM01130">
    <property type="entry name" value="DHDPS"/>
    <property type="match status" value="1"/>
</dbReference>
<dbReference type="RefSeq" id="WP_117298220.1">
    <property type="nucleotide sequence ID" value="NZ_QVQT02000002.1"/>
</dbReference>